<dbReference type="Gene3D" id="3.90.550.10">
    <property type="entry name" value="Spore Coat Polysaccharide Biosynthesis Protein SpsA, Chain A"/>
    <property type="match status" value="1"/>
</dbReference>
<dbReference type="InterPro" id="IPR043148">
    <property type="entry name" value="TagF_C"/>
</dbReference>
<dbReference type="Gene3D" id="3.40.50.12580">
    <property type="match status" value="1"/>
</dbReference>
<comment type="caution">
    <text evidence="8">The sequence shown here is derived from an EMBL/GenBank/DDBJ whole genome shotgun (WGS) entry which is preliminary data.</text>
</comment>
<dbReference type="SUPFAM" id="SSF53448">
    <property type="entry name" value="Nucleotide-diphospho-sugar transferases"/>
    <property type="match status" value="1"/>
</dbReference>
<dbReference type="PANTHER" id="PTHR37316">
    <property type="entry name" value="TEICHOIC ACID GLYCEROL-PHOSPHATE PRIMASE"/>
    <property type="match status" value="1"/>
</dbReference>
<evidence type="ECO:0000256" key="2">
    <source>
        <dbReference type="ARBA" id="ARBA00010488"/>
    </source>
</evidence>
<keyword evidence="5" id="KW-0777">Teichoic acid biosynthesis</keyword>
<protein>
    <recommendedName>
        <fullName evidence="7">Glycosyltransferase 2-like domain-containing protein</fullName>
    </recommendedName>
</protein>
<dbReference type="InterPro" id="IPR043149">
    <property type="entry name" value="TagF_N"/>
</dbReference>
<dbReference type="PANTHER" id="PTHR37316:SF3">
    <property type="entry name" value="TEICHOIC ACID GLYCEROL-PHOSPHATE TRANSFERASE"/>
    <property type="match status" value="1"/>
</dbReference>
<evidence type="ECO:0000313" key="8">
    <source>
        <dbReference type="EMBL" id="GAA4725282.1"/>
    </source>
</evidence>
<feature type="domain" description="Glycosyltransferase 2-like" evidence="7">
    <location>
        <begin position="5"/>
        <end position="169"/>
    </location>
</feature>
<dbReference type="InterPro" id="IPR001173">
    <property type="entry name" value="Glyco_trans_2-like"/>
</dbReference>
<accession>A0ABP8YBX6</accession>
<name>A0ABP8YBX6_9MICO</name>
<dbReference type="EMBL" id="BAABLO010000011">
    <property type="protein sequence ID" value="GAA4725282.1"/>
    <property type="molecule type" value="Genomic_DNA"/>
</dbReference>
<evidence type="ECO:0000256" key="3">
    <source>
        <dbReference type="ARBA" id="ARBA00022475"/>
    </source>
</evidence>
<proteinExistence type="inferred from homology"/>
<evidence type="ECO:0000259" key="7">
    <source>
        <dbReference type="Pfam" id="PF00535"/>
    </source>
</evidence>
<sequence>MPSLSVVVPIYNVSDYLVACLESLRSQTLDDLEVVLVDDGSTDGSGEMADEFAAGKPHWQVLHVENGGLGRARNIGMDRSTSEFVAFVDSDDLVPRDAYELMLHAVSESGSDMVVGGVLRFDGAKTFNSPLHRRAIKRNQMRTHIRRTPSLIYDTTAWNKVYRRSFLAEHKLRFPEGVYYEDIPLTVPAHFLARSVDVLADPVYLWRERQTAVQSITQRRAESKNLVDRMAAVTSVDDFLTGRGDTEGKKLHDEKVLKVDIPLFIGVLHEGDDLFQRQVIELVGDYLRRVSPKMIAKLAPVRRLEYHLISRGMLPELLELQEYYRVPANRGNFVRSGLRLYADLPFRTDATKGVPASVYEVTRSQPLRTGVRDVRWDGSGLVVEGHAFIHRVADATPVSSVRRFQLRRVGAQERQQVRARRVRRLDLTARTTGTAVSYDAAGFRAQVRTSQLLLAPGEDRAAFELLAQVAAPSARRGSSVGNPELGSGRHPRRRLIAPDQLAVPGYEGRRFLVNVHRVEALLQGVEVEGDDVRFTLRRTIGEWGPTDLFLRRTDALHGLRVPLEVDGRTATAVVGADDVEVRAESFANREWLVGLLARDAAEDAEPRPLHLAPDTEDLFLTLRERSLEIREGVDGGARILDTRPGPVLTSFAWRPEGLRLEGITGGATVESLSLSTSSGAAHDIPVTVDGGAWQATLPARGNPGEAVLRWLQGGRWLVTVTTGDEGQRDRGVRVSSTAESRLGEQGEVDGMTYLLRSTADHELQLVVDASGDFRDRGALHRERNRRYVYRVQRRLPLKDSIFFEAWKGRQFSDNPRAVFEELQRRGDPRECIWAVQDHSVEVPDGVARVVVGSRDYYRELARARWVVSNDSMPTHYVKREGSHYAQTWHGTPLKKIGFDIDTIQMSNKNYLTQFARDVAKWDALVSPNHFSTEILGRAFGYEGEVLEIGYPRNDIFHQPEEAARQADAARARLGLPEGKRVILYAPTWRDNDYDARGRYQFTMKLDLERMYRAFGDDSILLIRGHQLVSSGIDAAMFGGFVRNVSSYPDIRDLYLLADVLVTDYSSVMFDYVNTGRPILFFTWDLEDYRDNLRGFYFDFEAEAPGPLLTESSGVLDALTRLDEVQEEYAERYEAFRTRFTGLEDGKASARFVERFL</sequence>
<dbReference type="SUPFAM" id="SSF53756">
    <property type="entry name" value="UDP-Glycosyltransferase/glycogen phosphorylase"/>
    <property type="match status" value="1"/>
</dbReference>
<comment type="subcellular location">
    <subcellularLocation>
        <location evidence="1">Cell membrane</location>
        <topology evidence="1">Peripheral membrane protein</topology>
    </subcellularLocation>
</comment>
<dbReference type="InterPro" id="IPR029044">
    <property type="entry name" value="Nucleotide-diphossugar_trans"/>
</dbReference>
<keyword evidence="6" id="KW-0472">Membrane</keyword>
<reference evidence="9" key="1">
    <citation type="journal article" date="2019" name="Int. J. Syst. Evol. Microbiol.">
        <title>The Global Catalogue of Microorganisms (GCM) 10K type strain sequencing project: providing services to taxonomists for standard genome sequencing and annotation.</title>
        <authorList>
            <consortium name="The Broad Institute Genomics Platform"/>
            <consortium name="The Broad Institute Genome Sequencing Center for Infectious Disease"/>
            <person name="Wu L."/>
            <person name="Ma J."/>
        </authorList>
    </citation>
    <scope>NUCLEOTIDE SEQUENCE [LARGE SCALE GENOMIC DNA]</scope>
    <source>
        <strain evidence="9">JCM 18961</strain>
    </source>
</reference>
<dbReference type="Proteomes" id="UP001500556">
    <property type="component" value="Unassembled WGS sequence"/>
</dbReference>
<dbReference type="CDD" id="cd00761">
    <property type="entry name" value="Glyco_tranf_GTA_type"/>
    <property type="match status" value="1"/>
</dbReference>
<evidence type="ECO:0000256" key="5">
    <source>
        <dbReference type="ARBA" id="ARBA00022944"/>
    </source>
</evidence>
<keyword evidence="9" id="KW-1185">Reference proteome</keyword>
<dbReference type="Gene3D" id="3.40.50.11820">
    <property type="match status" value="1"/>
</dbReference>
<dbReference type="RefSeq" id="WP_345503618.1">
    <property type="nucleotide sequence ID" value="NZ_BAABLO010000011.1"/>
</dbReference>
<gene>
    <name evidence="8" type="ORF">GCM10025782_24240</name>
</gene>
<evidence type="ECO:0000256" key="1">
    <source>
        <dbReference type="ARBA" id="ARBA00004202"/>
    </source>
</evidence>
<keyword evidence="3" id="KW-1003">Cell membrane</keyword>
<dbReference type="Pfam" id="PF04464">
    <property type="entry name" value="Glyphos_transf"/>
    <property type="match status" value="1"/>
</dbReference>
<dbReference type="Pfam" id="PF00535">
    <property type="entry name" value="Glycos_transf_2"/>
    <property type="match status" value="1"/>
</dbReference>
<evidence type="ECO:0000256" key="4">
    <source>
        <dbReference type="ARBA" id="ARBA00022679"/>
    </source>
</evidence>
<keyword evidence="4" id="KW-0808">Transferase</keyword>
<evidence type="ECO:0000256" key="6">
    <source>
        <dbReference type="ARBA" id="ARBA00023136"/>
    </source>
</evidence>
<evidence type="ECO:0000313" key="9">
    <source>
        <dbReference type="Proteomes" id="UP001500556"/>
    </source>
</evidence>
<dbReference type="InterPro" id="IPR051612">
    <property type="entry name" value="Teichoic_Acid_Biosynth"/>
</dbReference>
<comment type="similarity">
    <text evidence="2">Belongs to the CDP-glycerol glycerophosphotransferase family.</text>
</comment>
<organism evidence="8 9">
    <name type="scientific">Pedococcus ginsenosidimutans</name>
    <dbReference type="NCBI Taxonomy" id="490570"/>
    <lineage>
        <taxon>Bacteria</taxon>
        <taxon>Bacillati</taxon>
        <taxon>Actinomycetota</taxon>
        <taxon>Actinomycetes</taxon>
        <taxon>Micrococcales</taxon>
        <taxon>Intrasporangiaceae</taxon>
        <taxon>Pedococcus</taxon>
    </lineage>
</organism>
<dbReference type="InterPro" id="IPR007554">
    <property type="entry name" value="Glycerophosphate_synth"/>
</dbReference>